<feature type="region of interest" description="Disordered" evidence="5">
    <location>
        <begin position="93"/>
        <end position="116"/>
    </location>
</feature>
<dbReference type="PRINTS" id="PR01432">
    <property type="entry name" value="RABAPTIN"/>
</dbReference>
<dbReference type="InterPro" id="IPR022091">
    <property type="entry name" value="TMF_TATA-bd"/>
</dbReference>
<dbReference type="InterPro" id="IPR052602">
    <property type="entry name" value="Growth_transcription_reg"/>
</dbReference>
<feature type="compositionally biased region" description="Basic and acidic residues" evidence="5">
    <location>
        <begin position="93"/>
        <end position="105"/>
    </location>
</feature>
<comment type="subcellular location">
    <subcellularLocation>
        <location evidence="1">Golgi apparatus</location>
    </subcellularLocation>
</comment>
<feature type="coiled-coil region" evidence="4">
    <location>
        <begin position="521"/>
        <end position="632"/>
    </location>
</feature>
<dbReference type="GO" id="GO:0006897">
    <property type="term" value="P:endocytosis"/>
    <property type="evidence" value="ECO:0007669"/>
    <property type="project" value="InterPro"/>
</dbReference>
<dbReference type="AlphaFoldDB" id="A0AAD5X1P8"/>
<dbReference type="InterPro" id="IPR003914">
    <property type="entry name" value="Rabaptin"/>
</dbReference>
<feature type="coiled-coil region" evidence="4">
    <location>
        <begin position="216"/>
        <end position="296"/>
    </location>
</feature>
<feature type="coiled-coil region" evidence="4">
    <location>
        <begin position="7"/>
        <end position="59"/>
    </location>
</feature>
<dbReference type="GO" id="GO:0005096">
    <property type="term" value="F:GTPase activator activity"/>
    <property type="evidence" value="ECO:0007669"/>
    <property type="project" value="InterPro"/>
</dbReference>
<evidence type="ECO:0000259" key="6">
    <source>
        <dbReference type="Pfam" id="PF12325"/>
    </source>
</evidence>
<protein>
    <submittedName>
        <fullName evidence="7">TATA element modulatory factor 1</fullName>
    </submittedName>
</protein>
<proteinExistence type="predicted"/>
<evidence type="ECO:0000313" key="8">
    <source>
        <dbReference type="Proteomes" id="UP001212841"/>
    </source>
</evidence>
<dbReference type="Pfam" id="PF12325">
    <property type="entry name" value="TMF_TATA_bd"/>
    <property type="match status" value="1"/>
</dbReference>
<accession>A0AAD5X1P8</accession>
<feature type="region of interest" description="Disordered" evidence="5">
    <location>
        <begin position="436"/>
        <end position="510"/>
    </location>
</feature>
<dbReference type="Pfam" id="PF12329">
    <property type="entry name" value="TMF_DNA_bd"/>
    <property type="match status" value="1"/>
</dbReference>
<organism evidence="7 8">
    <name type="scientific">Rhizophlyctis rosea</name>
    <dbReference type="NCBI Taxonomy" id="64517"/>
    <lineage>
        <taxon>Eukaryota</taxon>
        <taxon>Fungi</taxon>
        <taxon>Fungi incertae sedis</taxon>
        <taxon>Chytridiomycota</taxon>
        <taxon>Chytridiomycota incertae sedis</taxon>
        <taxon>Chytridiomycetes</taxon>
        <taxon>Rhizophlyctidales</taxon>
        <taxon>Rhizophlyctidaceae</taxon>
        <taxon>Rhizophlyctis</taxon>
    </lineage>
</organism>
<evidence type="ECO:0000256" key="3">
    <source>
        <dbReference type="ARBA" id="ARBA00023054"/>
    </source>
</evidence>
<evidence type="ECO:0000313" key="7">
    <source>
        <dbReference type="EMBL" id="KAJ3046395.1"/>
    </source>
</evidence>
<comment type="caution">
    <text evidence="7">The sequence shown here is derived from an EMBL/GenBank/DDBJ whole genome shotgun (WGS) entry which is preliminary data.</text>
</comment>
<feature type="compositionally biased region" description="Basic and acidic residues" evidence="5">
    <location>
        <begin position="436"/>
        <end position="463"/>
    </location>
</feature>
<keyword evidence="3 4" id="KW-0175">Coiled coil</keyword>
<gene>
    <name evidence="7" type="primary">TMF1</name>
    <name evidence="7" type="ORF">HK097_000897</name>
</gene>
<dbReference type="PANTHER" id="PTHR46515">
    <property type="entry name" value="TATA ELEMENT MODULATORY FACTOR TMF1"/>
    <property type="match status" value="1"/>
</dbReference>
<dbReference type="PANTHER" id="PTHR46515:SF1">
    <property type="entry name" value="TATA ELEMENT MODULATORY FACTOR"/>
    <property type="match status" value="1"/>
</dbReference>
<dbReference type="GO" id="GO:0005783">
    <property type="term" value="C:endoplasmic reticulum"/>
    <property type="evidence" value="ECO:0007669"/>
    <property type="project" value="TreeGrafter"/>
</dbReference>
<evidence type="ECO:0000256" key="2">
    <source>
        <dbReference type="ARBA" id="ARBA00023034"/>
    </source>
</evidence>
<evidence type="ECO:0000256" key="4">
    <source>
        <dbReference type="SAM" id="Coils"/>
    </source>
</evidence>
<reference evidence="7" key="1">
    <citation type="submission" date="2020-05" db="EMBL/GenBank/DDBJ databases">
        <title>Phylogenomic resolution of chytrid fungi.</title>
        <authorList>
            <person name="Stajich J.E."/>
            <person name="Amses K."/>
            <person name="Simmons R."/>
            <person name="Seto K."/>
            <person name="Myers J."/>
            <person name="Bonds A."/>
            <person name="Quandt C.A."/>
            <person name="Barry K."/>
            <person name="Liu P."/>
            <person name="Grigoriev I."/>
            <person name="Longcore J.E."/>
            <person name="James T.Y."/>
        </authorList>
    </citation>
    <scope>NUCLEOTIDE SEQUENCE</scope>
    <source>
        <strain evidence="7">JEL0318</strain>
    </source>
</reference>
<evidence type="ECO:0000256" key="5">
    <source>
        <dbReference type="SAM" id="MobiDB-lite"/>
    </source>
</evidence>
<dbReference type="InterPro" id="IPR022092">
    <property type="entry name" value="TMF_DNA-bd"/>
</dbReference>
<feature type="domain" description="TATA element modulatory factor 1 TATA binding" evidence="6">
    <location>
        <begin position="516"/>
        <end position="622"/>
    </location>
</feature>
<dbReference type="GO" id="GO:0005794">
    <property type="term" value="C:Golgi apparatus"/>
    <property type="evidence" value="ECO:0007669"/>
    <property type="project" value="UniProtKB-SubCell"/>
</dbReference>
<dbReference type="Proteomes" id="UP001212841">
    <property type="component" value="Unassembled WGS sequence"/>
</dbReference>
<keyword evidence="2" id="KW-0333">Golgi apparatus</keyword>
<keyword evidence="8" id="KW-1185">Reference proteome</keyword>
<feature type="compositionally biased region" description="Polar residues" evidence="5">
    <location>
        <begin position="477"/>
        <end position="495"/>
    </location>
</feature>
<evidence type="ECO:0000256" key="1">
    <source>
        <dbReference type="ARBA" id="ARBA00004555"/>
    </source>
</evidence>
<dbReference type="EMBL" id="JADGJD010001176">
    <property type="protein sequence ID" value="KAJ3046395.1"/>
    <property type="molecule type" value="Genomic_DNA"/>
</dbReference>
<sequence>MTAMQENASLTDSVNILRTQLEQLEQVKSDETVKLEGVIEEFTERLGKMEGQLRVVQRERDALKGSEERLRGEVEEGRRVLEGKEEMVRGLMSEGEKLSKTEMKHLQTIKKQRAKEADMEKELKELRDKVQAMTGEIADLKERVGKLAEIEKKQADTVRSLTEVNEQQAKLVVKLEGDVTSGKGKQAELQASLDRAWSDLAEARKMHAEASSAAAAAGLEEKVKANEELRRQLEKVKEDGEAVESGLRKEILDLRTSLTRVEDEAGWKEDNLRREISTLQQRLRTAEARNDDLMSVAQDSTRPYLRQIELLQTQHGNAVKSWEGIERDLTLKLHDAETDRANAVVRERALGEKVNGLLTRISALESEVAQERQERARMEMELETEKHRATEFERTAGDLSVKLEHVRGVHAKALEEAKQTYQRMLRQQIQEERDQWEDRMKAEEKARMAKEVEKQKLRLDIGQRRGSGFGMGRRDSSASNDGLSSGMRTPSLTDVSSPGPGSSFGGGGGSAGGGLTTAAIIERLHSSVKQYEGQVSSLQTQLQMASQTRDELAEELVRVTNENETMKSVINKLQESEQGKADLERRYNGALELLGEKTEQVEEMQADINDMKQAFRAQVQELLAEVEELKNRVK</sequence>
<name>A0AAD5X1P8_9FUNG</name>